<keyword evidence="6" id="KW-0732">Signal</keyword>
<dbReference type="Proteomes" id="UP001082899">
    <property type="component" value="Unassembled WGS sequence"/>
</dbReference>
<keyword evidence="1 4" id="KW-0349">Heme</keyword>
<dbReference type="Gene3D" id="1.10.760.10">
    <property type="entry name" value="Cytochrome c-like domain"/>
    <property type="match status" value="2"/>
</dbReference>
<feature type="compositionally biased region" description="Low complexity" evidence="5">
    <location>
        <begin position="248"/>
        <end position="260"/>
    </location>
</feature>
<evidence type="ECO:0000256" key="5">
    <source>
        <dbReference type="SAM" id="MobiDB-lite"/>
    </source>
</evidence>
<feature type="region of interest" description="Disordered" evidence="5">
    <location>
        <begin position="221"/>
        <end position="260"/>
    </location>
</feature>
<evidence type="ECO:0000256" key="6">
    <source>
        <dbReference type="SAM" id="SignalP"/>
    </source>
</evidence>
<feature type="chain" id="PRO_5045682062" evidence="6">
    <location>
        <begin position="32"/>
        <end position="260"/>
    </location>
</feature>
<evidence type="ECO:0000256" key="2">
    <source>
        <dbReference type="ARBA" id="ARBA00022723"/>
    </source>
</evidence>
<feature type="domain" description="Cytochrome c" evidence="7">
    <location>
        <begin position="128"/>
        <end position="218"/>
    </location>
</feature>
<proteinExistence type="predicted"/>
<protein>
    <submittedName>
        <fullName evidence="8">C-type cytochrome</fullName>
    </submittedName>
</protein>
<dbReference type="EMBL" id="JAPMXC010000001">
    <property type="protein sequence ID" value="MCY0387390.1"/>
    <property type="molecule type" value="Genomic_DNA"/>
</dbReference>
<dbReference type="PANTHER" id="PTHR33751:SF11">
    <property type="entry name" value="BLL4483 PROTEIN"/>
    <property type="match status" value="1"/>
</dbReference>
<evidence type="ECO:0000256" key="4">
    <source>
        <dbReference type="PROSITE-ProRule" id="PRU00433"/>
    </source>
</evidence>
<evidence type="ECO:0000259" key="7">
    <source>
        <dbReference type="PROSITE" id="PS51007"/>
    </source>
</evidence>
<keyword evidence="9" id="KW-1185">Reference proteome</keyword>
<keyword evidence="3 4" id="KW-0408">Iron</keyword>
<sequence length="260" mass="27281">MELRVSPRRIFRPLLALLLFSSANILSGAHAQTPAPDTMAARMMGCAACHGAKGEGNGAYFPRLAGQPPDYLFHQLQAFRGEHRKYPAMNYLTSYLTDDYLHEIAAYFSAQKPVVPAGKPATAVATAAVLERGRTLATLGDAARGIPACASCHTASFTGRLPGIPGIIGLPHDYLSAQLGAFRTGVRHAIAPDCMQQVALKLSDTDIGAVSAWLSAQPVPRDLSPAPASAEALPLACGSQTDGQTDGQAAARPAAQARPR</sequence>
<feature type="domain" description="Cytochrome c" evidence="7">
    <location>
        <begin position="23"/>
        <end position="112"/>
    </location>
</feature>
<gene>
    <name evidence="8" type="ORF">OVY01_09105</name>
</gene>
<keyword evidence="2 4" id="KW-0479">Metal-binding</keyword>
<dbReference type="SUPFAM" id="SSF46626">
    <property type="entry name" value="Cytochrome c"/>
    <property type="match status" value="2"/>
</dbReference>
<comment type="caution">
    <text evidence="8">The sequence shown here is derived from an EMBL/GenBank/DDBJ whole genome shotgun (WGS) entry which is preliminary data.</text>
</comment>
<evidence type="ECO:0000256" key="3">
    <source>
        <dbReference type="ARBA" id="ARBA00023004"/>
    </source>
</evidence>
<evidence type="ECO:0000256" key="1">
    <source>
        <dbReference type="ARBA" id="ARBA00022617"/>
    </source>
</evidence>
<dbReference type="InterPro" id="IPR009056">
    <property type="entry name" value="Cyt_c-like_dom"/>
</dbReference>
<dbReference type="InterPro" id="IPR036909">
    <property type="entry name" value="Cyt_c-like_dom_sf"/>
</dbReference>
<dbReference type="RefSeq" id="WP_267847134.1">
    <property type="nucleotide sequence ID" value="NZ_JAPMXC010000001.1"/>
</dbReference>
<evidence type="ECO:0000313" key="8">
    <source>
        <dbReference type="EMBL" id="MCY0387390.1"/>
    </source>
</evidence>
<name>A0ABT3ZM86_9BURK</name>
<dbReference type="InterPro" id="IPR050597">
    <property type="entry name" value="Cytochrome_c_Oxidase_Subunit"/>
</dbReference>
<feature type="compositionally biased region" description="Polar residues" evidence="5">
    <location>
        <begin position="238"/>
        <end position="247"/>
    </location>
</feature>
<feature type="compositionally biased region" description="Low complexity" evidence="5">
    <location>
        <begin position="223"/>
        <end position="236"/>
    </location>
</feature>
<evidence type="ECO:0000313" key="9">
    <source>
        <dbReference type="Proteomes" id="UP001082899"/>
    </source>
</evidence>
<feature type="signal peptide" evidence="6">
    <location>
        <begin position="1"/>
        <end position="31"/>
    </location>
</feature>
<organism evidence="8 9">
    <name type="scientific">Robbsia betulipollinis</name>
    <dbReference type="NCBI Taxonomy" id="2981849"/>
    <lineage>
        <taxon>Bacteria</taxon>
        <taxon>Pseudomonadati</taxon>
        <taxon>Pseudomonadota</taxon>
        <taxon>Betaproteobacteria</taxon>
        <taxon>Burkholderiales</taxon>
        <taxon>Burkholderiaceae</taxon>
        <taxon>Robbsia</taxon>
    </lineage>
</organism>
<dbReference type="PROSITE" id="PS51007">
    <property type="entry name" value="CYTC"/>
    <property type="match status" value="2"/>
</dbReference>
<accession>A0ABT3ZM86</accession>
<dbReference type="PANTHER" id="PTHR33751">
    <property type="entry name" value="CBB3-TYPE CYTOCHROME C OXIDASE SUBUNIT FIXP"/>
    <property type="match status" value="1"/>
</dbReference>
<dbReference type="Pfam" id="PF00034">
    <property type="entry name" value="Cytochrom_C"/>
    <property type="match status" value="2"/>
</dbReference>
<reference evidence="8" key="1">
    <citation type="submission" date="2022-11" db="EMBL/GenBank/DDBJ databases">
        <title>Robbsia betulipollinis sp. nov., isolated from pollen of birch (Betula pendula).</title>
        <authorList>
            <person name="Shi H."/>
            <person name="Ambika Manirajan B."/>
            <person name="Ratering S."/>
            <person name="Geissler-Plaum R."/>
            <person name="Schnell S."/>
        </authorList>
    </citation>
    <scope>NUCLEOTIDE SEQUENCE</scope>
    <source>
        <strain evidence="8">Bb-Pol-6</strain>
    </source>
</reference>